<organism evidence="1 2">
    <name type="scientific">Citrus sinensis</name>
    <name type="common">Sweet orange</name>
    <name type="synonym">Citrus aurantium var. sinensis</name>
    <dbReference type="NCBI Taxonomy" id="2711"/>
    <lineage>
        <taxon>Eukaryota</taxon>
        <taxon>Viridiplantae</taxon>
        <taxon>Streptophyta</taxon>
        <taxon>Embryophyta</taxon>
        <taxon>Tracheophyta</taxon>
        <taxon>Spermatophyta</taxon>
        <taxon>Magnoliopsida</taxon>
        <taxon>eudicotyledons</taxon>
        <taxon>Gunneridae</taxon>
        <taxon>Pentapetalae</taxon>
        <taxon>rosids</taxon>
        <taxon>malvids</taxon>
        <taxon>Sapindales</taxon>
        <taxon>Rutaceae</taxon>
        <taxon>Aurantioideae</taxon>
        <taxon>Citrus</taxon>
    </lineage>
</organism>
<proteinExistence type="predicted"/>
<evidence type="ECO:0000313" key="2">
    <source>
        <dbReference type="Proteomes" id="UP000829398"/>
    </source>
</evidence>
<gene>
    <name evidence="1" type="ORF">KPL71_020882</name>
</gene>
<sequence length="375" mass="40082">MLQDLSAILYFLCLISTASIRINADEFNVLDFGAAGDGNADDSMAFIKAWNNTCSATAKSPTMVIPKGKTFLVRPITFAGPCKSSDITIMGVDSLQIDGSGTIDGRGKAWWDISCKINKKEGCIKLAPTVLKFDRCNNLRMNNMNFINSPQTHVTLMGCNGVEFGFLSIQAPGTSPNTDGIHIQASSNVYIHNAHISDGDDCISIGDNTSNINITQVDCGPGHGVSIGSLGKDGGEVHVENITVSNINFKGTTNGARIKTWQVGKGTVKHIVFSNLNFTDVENPIIIDQHYCDVADSCKETDTGVHIDDVLYAQSFGTSKTEVAINLNCSSSSPCTNIIVDTIQLKPANPGQRVISSCNNANGQSKGTDQPKCCF</sequence>
<evidence type="ECO:0000313" key="1">
    <source>
        <dbReference type="EMBL" id="KAH9715027.1"/>
    </source>
</evidence>
<dbReference type="Proteomes" id="UP000829398">
    <property type="component" value="Chromosome 7"/>
</dbReference>
<protein>
    <submittedName>
        <fullName evidence="1">Polygalacturonase ADPG1</fullName>
    </submittedName>
</protein>
<reference evidence="2" key="1">
    <citation type="journal article" date="2023" name="Hortic. Res.">
        <title>A chromosome-level phased genome enabling allele-level studies in sweet orange: a case study on citrus Huanglongbing tolerance.</title>
        <authorList>
            <person name="Wu B."/>
            <person name="Yu Q."/>
            <person name="Deng Z."/>
            <person name="Duan Y."/>
            <person name="Luo F."/>
            <person name="Gmitter F. Jr."/>
        </authorList>
    </citation>
    <scope>NUCLEOTIDE SEQUENCE [LARGE SCALE GENOMIC DNA]</scope>
    <source>
        <strain evidence="2">cv. Valencia</strain>
    </source>
</reference>
<dbReference type="EMBL" id="CM039176">
    <property type="protein sequence ID" value="KAH9715027.1"/>
    <property type="molecule type" value="Genomic_DNA"/>
</dbReference>
<keyword evidence="2" id="KW-1185">Reference proteome</keyword>
<comment type="caution">
    <text evidence="1">The sequence shown here is derived from an EMBL/GenBank/DDBJ whole genome shotgun (WGS) entry which is preliminary data.</text>
</comment>
<accession>A0ACB8JBA8</accession>
<name>A0ACB8JBA8_CITSI</name>